<comment type="caution">
    <text evidence="2">The sequence shown here is derived from an EMBL/GenBank/DDBJ whole genome shotgun (WGS) entry which is preliminary data.</text>
</comment>
<dbReference type="Gene3D" id="1.10.260.40">
    <property type="entry name" value="lambda repressor-like DNA-binding domains"/>
    <property type="match status" value="1"/>
</dbReference>
<keyword evidence="3" id="KW-1185">Reference proteome</keyword>
<feature type="domain" description="RsaL-like HTH" evidence="1">
    <location>
        <begin position="10"/>
        <end position="52"/>
    </location>
</feature>
<reference evidence="2 3" key="1">
    <citation type="submission" date="2020-08" db="EMBL/GenBank/DDBJ databases">
        <title>Novel species isolated from subtropical streams in China.</title>
        <authorList>
            <person name="Lu H."/>
        </authorList>
    </citation>
    <scope>NUCLEOTIDE SEQUENCE [LARGE SCALE GENOMIC DNA]</scope>
    <source>
        <strain evidence="2 3">KACC 16656</strain>
    </source>
</reference>
<accession>A0ABR6X0A1</accession>
<dbReference type="InterPro" id="IPR055172">
    <property type="entry name" value="HTH_RsaL-like"/>
</dbReference>
<organism evidence="2 3">
    <name type="scientific">Undibacterium seohonense</name>
    <dbReference type="NCBI Taxonomy" id="1344950"/>
    <lineage>
        <taxon>Bacteria</taxon>
        <taxon>Pseudomonadati</taxon>
        <taxon>Pseudomonadota</taxon>
        <taxon>Betaproteobacteria</taxon>
        <taxon>Burkholderiales</taxon>
        <taxon>Oxalobacteraceae</taxon>
        <taxon>Undibacterium</taxon>
    </lineage>
</organism>
<sequence length="78" mass="9161">MPTAHKLKWLRRKLKENQTEFWSRFGVTQSQGSRFEQGMCMQSPLAILLTLYIESKVNDDDLMVARQDSRLQNERMAA</sequence>
<evidence type="ECO:0000313" key="2">
    <source>
        <dbReference type="EMBL" id="MBC3806232.1"/>
    </source>
</evidence>
<dbReference type="RefSeq" id="WP_186921144.1">
    <property type="nucleotide sequence ID" value="NZ_JACOFW010000002.1"/>
</dbReference>
<gene>
    <name evidence="2" type="ORF">H8K52_02590</name>
</gene>
<dbReference type="EMBL" id="JACOFW010000002">
    <property type="protein sequence ID" value="MBC3806232.1"/>
    <property type="molecule type" value="Genomic_DNA"/>
</dbReference>
<dbReference type="InterPro" id="IPR001387">
    <property type="entry name" value="Cro/C1-type_HTH"/>
</dbReference>
<evidence type="ECO:0000259" key="1">
    <source>
        <dbReference type="Pfam" id="PF22495"/>
    </source>
</evidence>
<dbReference type="SUPFAM" id="SSF47413">
    <property type="entry name" value="lambda repressor-like DNA-binding domains"/>
    <property type="match status" value="1"/>
</dbReference>
<evidence type="ECO:0000313" key="3">
    <source>
        <dbReference type="Proteomes" id="UP000648257"/>
    </source>
</evidence>
<proteinExistence type="predicted"/>
<dbReference type="Pfam" id="PF22495">
    <property type="entry name" value="HTH_92"/>
    <property type="match status" value="1"/>
</dbReference>
<dbReference type="Proteomes" id="UP000648257">
    <property type="component" value="Unassembled WGS sequence"/>
</dbReference>
<name>A0ABR6X0A1_9BURK</name>
<dbReference type="CDD" id="cd00093">
    <property type="entry name" value="HTH_XRE"/>
    <property type="match status" value="1"/>
</dbReference>
<dbReference type="InterPro" id="IPR010982">
    <property type="entry name" value="Lambda_DNA-bd_dom_sf"/>
</dbReference>
<protein>
    <recommendedName>
        <fullName evidence="1">RsaL-like HTH domain-containing protein</fullName>
    </recommendedName>
</protein>